<proteinExistence type="predicted"/>
<dbReference type="InterPro" id="IPR050090">
    <property type="entry name" value="Tyrosine_recombinase_XerCD"/>
</dbReference>
<evidence type="ECO:0000259" key="3">
    <source>
        <dbReference type="PROSITE" id="PS51898"/>
    </source>
</evidence>
<reference evidence="4" key="1">
    <citation type="submission" date="2023-10" db="EMBL/GenBank/DDBJ databases">
        <title>Genome of Potential pathogenic bacteria in Crohn's disease.</title>
        <authorList>
            <person name="Rodriguez-Palacios A."/>
        </authorList>
    </citation>
    <scope>NUCLEOTIDE SEQUENCE</scope>
    <source>
        <strain evidence="4">CavFT-hAR11</strain>
    </source>
</reference>
<feature type="domain" description="Tyr recombinase" evidence="3">
    <location>
        <begin position="216"/>
        <end position="395"/>
    </location>
</feature>
<evidence type="ECO:0000313" key="5">
    <source>
        <dbReference type="Proteomes" id="UP001181239"/>
    </source>
</evidence>
<dbReference type="Gene3D" id="1.10.150.130">
    <property type="match status" value="1"/>
</dbReference>
<dbReference type="AlphaFoldDB" id="A0AAE4IA11"/>
<protein>
    <submittedName>
        <fullName evidence="4">Tyrosine-type recombinase/integrase</fullName>
    </submittedName>
</protein>
<organism evidence="4 5">
    <name type="scientific">Phocaeicola vulgatus</name>
    <name type="common">Bacteroides vulgatus</name>
    <dbReference type="NCBI Taxonomy" id="821"/>
    <lineage>
        <taxon>Bacteria</taxon>
        <taxon>Pseudomonadati</taxon>
        <taxon>Bacteroidota</taxon>
        <taxon>Bacteroidia</taxon>
        <taxon>Bacteroidales</taxon>
        <taxon>Bacteroidaceae</taxon>
        <taxon>Phocaeicola</taxon>
    </lineage>
</organism>
<evidence type="ECO:0000313" key="4">
    <source>
        <dbReference type="EMBL" id="MDU0241783.1"/>
    </source>
</evidence>
<dbReference type="PROSITE" id="PS51898">
    <property type="entry name" value="TYR_RECOMBINASE"/>
    <property type="match status" value="1"/>
</dbReference>
<accession>A0AAE4IA11</accession>
<dbReference type="InterPro" id="IPR011010">
    <property type="entry name" value="DNA_brk_join_enz"/>
</dbReference>
<evidence type="ECO:0000256" key="1">
    <source>
        <dbReference type="ARBA" id="ARBA00023125"/>
    </source>
</evidence>
<dbReference type="GO" id="GO:0003677">
    <property type="term" value="F:DNA binding"/>
    <property type="evidence" value="ECO:0007669"/>
    <property type="project" value="UniProtKB-KW"/>
</dbReference>
<comment type="caution">
    <text evidence="4">The sequence shown here is derived from an EMBL/GenBank/DDBJ whole genome shotgun (WGS) entry which is preliminary data.</text>
</comment>
<dbReference type="Proteomes" id="UP001181239">
    <property type="component" value="Unassembled WGS sequence"/>
</dbReference>
<evidence type="ECO:0000256" key="2">
    <source>
        <dbReference type="ARBA" id="ARBA00023172"/>
    </source>
</evidence>
<dbReference type="PANTHER" id="PTHR30349">
    <property type="entry name" value="PHAGE INTEGRASE-RELATED"/>
    <property type="match status" value="1"/>
</dbReference>
<dbReference type="Pfam" id="PF00589">
    <property type="entry name" value="Phage_integrase"/>
    <property type="match status" value="1"/>
</dbReference>
<dbReference type="GO" id="GO:0006310">
    <property type="term" value="P:DNA recombination"/>
    <property type="evidence" value="ECO:0007669"/>
    <property type="project" value="UniProtKB-KW"/>
</dbReference>
<keyword evidence="1" id="KW-0238">DNA-binding</keyword>
<sequence>MFNRHLLYRKLRILKDVKKMCPKFRTGNTSSIVGYTFPILHKGTRWFVDFFAFDPAKNEMRRKRYYINNALSVSAKKRRAAEIIEVLTKQLSQGWNPWVVADESRGFVTLEDCLNRYLDYVDRMDRKKTRQSYTSHVKILRDFIGTLVVPLKFVYQFDAAFCNAFLDWIFLDRGSSPRTRNNYRAWLFGLAEFMIARKYINTNPVEHIKVMAEHEKFRKDLSPEMLKQMSMFLAENDKLFFLACMMQYYTLIRPTELSYLKVGDISLRNQTVFVSKEHSKNHKDAEVGLNRVIIKLMLDLNIFSYPNDYYLFGKGLKPNENRGNADQFNKRWQKMRKDLKWEACYQFYSLKDSGIRDLANAQGVVVARDQARHSDISTTNKYIQKHGVQKSTLDFDGNIVYD</sequence>
<dbReference type="EMBL" id="JAWDET010000006">
    <property type="protein sequence ID" value="MDU0241783.1"/>
    <property type="molecule type" value="Genomic_DNA"/>
</dbReference>
<dbReference type="SUPFAM" id="SSF56349">
    <property type="entry name" value="DNA breaking-rejoining enzymes"/>
    <property type="match status" value="1"/>
</dbReference>
<dbReference type="Gene3D" id="1.10.443.10">
    <property type="entry name" value="Intergrase catalytic core"/>
    <property type="match status" value="1"/>
</dbReference>
<dbReference type="InterPro" id="IPR010998">
    <property type="entry name" value="Integrase_recombinase_N"/>
</dbReference>
<keyword evidence="2" id="KW-0233">DNA recombination</keyword>
<dbReference type="InterPro" id="IPR002104">
    <property type="entry name" value="Integrase_catalytic"/>
</dbReference>
<dbReference type="GO" id="GO:0015074">
    <property type="term" value="P:DNA integration"/>
    <property type="evidence" value="ECO:0007669"/>
    <property type="project" value="InterPro"/>
</dbReference>
<dbReference type="RefSeq" id="WP_315977071.1">
    <property type="nucleotide sequence ID" value="NZ_JAWDET010000006.1"/>
</dbReference>
<name>A0AAE4IA11_PHOVU</name>
<dbReference type="CDD" id="cd00397">
    <property type="entry name" value="DNA_BRE_C"/>
    <property type="match status" value="1"/>
</dbReference>
<gene>
    <name evidence="4" type="ORF">RVH43_14385</name>
</gene>
<dbReference type="InterPro" id="IPR013762">
    <property type="entry name" value="Integrase-like_cat_sf"/>
</dbReference>